<dbReference type="RefSeq" id="WP_343763598.1">
    <property type="nucleotide sequence ID" value="NZ_BAAACG010000019.1"/>
</dbReference>
<keyword evidence="3" id="KW-1185">Reference proteome</keyword>
<organism evidence="2 3">
    <name type="scientific">Clostridium oceanicum</name>
    <dbReference type="NCBI Taxonomy" id="1543"/>
    <lineage>
        <taxon>Bacteria</taxon>
        <taxon>Bacillati</taxon>
        <taxon>Bacillota</taxon>
        <taxon>Clostridia</taxon>
        <taxon>Eubacteriales</taxon>
        <taxon>Clostridiaceae</taxon>
        <taxon>Clostridium</taxon>
    </lineage>
</organism>
<protein>
    <submittedName>
        <fullName evidence="2">LicD family protein</fullName>
    </submittedName>
</protein>
<evidence type="ECO:0000313" key="2">
    <source>
        <dbReference type="EMBL" id="GAA0746428.1"/>
    </source>
</evidence>
<comment type="caution">
    <text evidence="2">The sequence shown here is derived from an EMBL/GenBank/DDBJ whole genome shotgun (WGS) entry which is preliminary data.</text>
</comment>
<dbReference type="PANTHER" id="PTHR43404">
    <property type="entry name" value="LIPOPOLYSACCHARIDE CHOLINEPHOSPHOTRANSFERASE LICD"/>
    <property type="match status" value="1"/>
</dbReference>
<dbReference type="Proteomes" id="UP001501510">
    <property type="component" value="Unassembled WGS sequence"/>
</dbReference>
<proteinExistence type="predicted"/>
<feature type="domain" description="LicD/FKTN/FKRP nucleotidyltransferase" evidence="1">
    <location>
        <begin position="50"/>
        <end position="83"/>
    </location>
</feature>
<dbReference type="PANTHER" id="PTHR43404:SF1">
    <property type="entry name" value="MNN4P"/>
    <property type="match status" value="1"/>
</dbReference>
<reference evidence="3" key="1">
    <citation type="journal article" date="2019" name="Int. J. Syst. Evol. Microbiol.">
        <title>The Global Catalogue of Microorganisms (GCM) 10K type strain sequencing project: providing services to taxonomists for standard genome sequencing and annotation.</title>
        <authorList>
            <consortium name="The Broad Institute Genomics Platform"/>
            <consortium name="The Broad Institute Genome Sequencing Center for Infectious Disease"/>
            <person name="Wu L."/>
            <person name="Ma J."/>
        </authorList>
    </citation>
    <scope>NUCLEOTIDE SEQUENCE [LARGE SCALE GENOMIC DNA]</scope>
    <source>
        <strain evidence="3">JCM 1407</strain>
    </source>
</reference>
<dbReference type="InterPro" id="IPR007074">
    <property type="entry name" value="LicD/FKTN/FKRP_NTP_transf"/>
</dbReference>
<evidence type="ECO:0000259" key="1">
    <source>
        <dbReference type="Pfam" id="PF04991"/>
    </source>
</evidence>
<accession>A0ABP3V2N0</accession>
<dbReference type="EMBL" id="BAAACG010000019">
    <property type="protein sequence ID" value="GAA0746428.1"/>
    <property type="molecule type" value="Genomic_DNA"/>
</dbReference>
<dbReference type="Pfam" id="PF04991">
    <property type="entry name" value="LicD"/>
    <property type="match status" value="1"/>
</dbReference>
<dbReference type="InterPro" id="IPR052942">
    <property type="entry name" value="LPS_cholinephosphotransferase"/>
</dbReference>
<gene>
    <name evidence="2" type="ORF">GCM10008906_34000</name>
</gene>
<evidence type="ECO:0000313" key="3">
    <source>
        <dbReference type="Proteomes" id="UP001501510"/>
    </source>
</evidence>
<sequence>MKFSWYYLKQNLKKIKPLYEWYSTKKSNKRCELLQVNGYDVSSKITNILEKSNISYFYTYGTLLGLVRDSAFMKHDDDIDIGIVNTKDFSWSNLNSLLTKGGFVKSHEFILNGNITEQTYVYNGTSIDFFIYEYDQGKMMSYVYFNKKGHDYENQYQKSVAKMISSEIIDFKNIVINGVNFRIPKNDEQYLKDIYGASWTIPNPNWISENGPAWNEIKKTYGTYVPKK</sequence>
<name>A0ABP3V2N0_9CLOT</name>